<reference evidence="1 2" key="1">
    <citation type="journal article" date="2008" name="Int. J. Syst. Evol. Microbiol.">
        <title>Leifsonia pindariensis sp. nov., isolated from the Pindari glacier of the Indian Himalayas, and emended description of the genus Leifsonia.</title>
        <authorList>
            <person name="Reddy G.S."/>
            <person name="Prabagaran S.R."/>
            <person name="Shivaji S."/>
        </authorList>
    </citation>
    <scope>NUCLEOTIDE SEQUENCE [LARGE SCALE GENOMIC DNA]</scope>
    <source>
        <strain evidence="1 2">PON 10</strain>
    </source>
</reference>
<dbReference type="EMBL" id="MPZN01000008">
    <property type="protein sequence ID" value="PPL19809.1"/>
    <property type="molecule type" value="Genomic_DNA"/>
</dbReference>
<sequence>MSTSILSEDDFEAQSSGKRSAAQQLVDLALDEYNLGVDLDGKAFGVRKGGHIAIPLVGSKRSVRKEVGGLFRRKTRRTASQNALSDAMSALEYEADDPGDPVAPTKLHMRASRTSDDEIFIDLGDATEQVVRVTPDGWEVLNGYAEIPVLFRRTNVTAALPTPTRNGSLDPLWEFVNLPSAADRELITGWLIAAVILIGLPCPILALLGEQGTAKTSSARRIFSLFDPTAAAVRRPPSDADRLLHAGAHSRSVIFDNLSSIPRWLSDGLCRYVTGESDVDRSLYTDDDARIIQVQGVLGFTGIDVGSLAGDLAERCVWGDLEVIPATGRRSERELNAAWDEVYPSMVGGLLDLVVLTLQKLPKVHLAEKPRMADFAEVLAALDLATGSSSLDHYIQAQQSVAEDIVRTDKFLGAIIGKITERWVGTGKELYTLLPRPSDDKFWPEQRGISGKMRRVAPDLRKAGWTVQEIKPDPASKRPKTWILVPPDTHITDAEIATAQFARELCDLDVKEWTERVLADGATSSCAHEHGTYHRMGSDFLCKKTGCTARWRPGYQALVERSKALDARLMTELERLSLTVLAFDQIIADRANDDVAA</sequence>
<gene>
    <name evidence="1" type="ORF">GY24_04110</name>
</gene>
<evidence type="ECO:0000313" key="2">
    <source>
        <dbReference type="Proteomes" id="UP000237755"/>
    </source>
</evidence>
<keyword evidence="2" id="KW-1185">Reference proteome</keyword>
<evidence type="ECO:0008006" key="3">
    <source>
        <dbReference type="Google" id="ProtNLM"/>
    </source>
</evidence>
<accession>A0ABX5AZM6</accession>
<dbReference type="RefSeq" id="WP_104474496.1">
    <property type="nucleotide sequence ID" value="NZ_MPZN01000008.1"/>
</dbReference>
<comment type="caution">
    <text evidence="1">The sequence shown here is derived from an EMBL/GenBank/DDBJ whole genome shotgun (WGS) entry which is preliminary data.</text>
</comment>
<proteinExistence type="predicted"/>
<evidence type="ECO:0000313" key="1">
    <source>
        <dbReference type="EMBL" id="PPL19809.1"/>
    </source>
</evidence>
<organism evidence="1 2">
    <name type="scientific">Microterricola pindariensis</name>
    <dbReference type="NCBI Taxonomy" id="478010"/>
    <lineage>
        <taxon>Bacteria</taxon>
        <taxon>Bacillati</taxon>
        <taxon>Actinomycetota</taxon>
        <taxon>Actinomycetes</taxon>
        <taxon>Micrococcales</taxon>
        <taxon>Microbacteriaceae</taxon>
        <taxon>Microterricola</taxon>
    </lineage>
</organism>
<dbReference type="Proteomes" id="UP000237755">
    <property type="component" value="Unassembled WGS sequence"/>
</dbReference>
<protein>
    <recommendedName>
        <fullName evidence="3">ATP-binding protein</fullName>
    </recommendedName>
</protein>
<name>A0ABX5AZM6_9MICO</name>